<keyword evidence="2 4" id="KW-0547">Nucleotide-binding</keyword>
<feature type="non-terminal residue" evidence="6">
    <location>
        <position position="289"/>
    </location>
</feature>
<dbReference type="GO" id="GO:0030447">
    <property type="term" value="P:filamentous growth"/>
    <property type="evidence" value="ECO:0007669"/>
    <property type="project" value="UniProtKB-ARBA"/>
</dbReference>
<feature type="binding site" evidence="4">
    <location>
        <position position="47"/>
    </location>
    <ligand>
        <name>ATP</name>
        <dbReference type="ChEBI" id="CHEBI:30616"/>
    </ligand>
</feature>
<keyword evidence="7" id="KW-1185">Reference proteome</keyword>
<dbReference type="GO" id="GO:0005524">
    <property type="term" value="F:ATP binding"/>
    <property type="evidence" value="ECO:0007669"/>
    <property type="project" value="UniProtKB-UniRule"/>
</dbReference>
<dbReference type="FunFam" id="1.10.510.10:FF:000421">
    <property type="entry name" value="Serine/threonine-protein kinase PAK 6"/>
    <property type="match status" value="1"/>
</dbReference>
<organism evidence="6 7">
    <name type="scientific">Pachysolen tannophilus NRRL Y-2460</name>
    <dbReference type="NCBI Taxonomy" id="669874"/>
    <lineage>
        <taxon>Eukaryota</taxon>
        <taxon>Fungi</taxon>
        <taxon>Dikarya</taxon>
        <taxon>Ascomycota</taxon>
        <taxon>Saccharomycotina</taxon>
        <taxon>Pichiomycetes</taxon>
        <taxon>Pachysolenaceae</taxon>
        <taxon>Pachysolen</taxon>
    </lineage>
</organism>
<dbReference type="PANTHER" id="PTHR48012:SF27">
    <property type="entry name" value="SERINE_THREONINE-PROTEIN KINASE SID1"/>
    <property type="match status" value="1"/>
</dbReference>
<dbReference type="AlphaFoldDB" id="A0A1E4U0S1"/>
<dbReference type="SMART" id="SM00220">
    <property type="entry name" value="S_TKc"/>
    <property type="match status" value="1"/>
</dbReference>
<evidence type="ECO:0000256" key="4">
    <source>
        <dbReference type="PROSITE-ProRule" id="PRU10141"/>
    </source>
</evidence>
<evidence type="ECO:0000256" key="2">
    <source>
        <dbReference type="ARBA" id="ARBA00022741"/>
    </source>
</evidence>
<dbReference type="OrthoDB" id="248923at2759"/>
<dbReference type="InterPro" id="IPR050629">
    <property type="entry name" value="STE20/SPS1-PAK"/>
</dbReference>
<evidence type="ECO:0000313" key="7">
    <source>
        <dbReference type="Proteomes" id="UP000094236"/>
    </source>
</evidence>
<gene>
    <name evidence="6" type="ORF">PACTADRAFT_62978</name>
</gene>
<dbReference type="PROSITE" id="PS00107">
    <property type="entry name" value="PROTEIN_KINASE_ATP"/>
    <property type="match status" value="1"/>
</dbReference>
<proteinExistence type="predicted"/>
<dbReference type="PIRSF" id="PIRSF000654">
    <property type="entry name" value="Integrin-linked_kinase"/>
    <property type="match status" value="1"/>
</dbReference>
<dbReference type="Pfam" id="PF00069">
    <property type="entry name" value="Pkinase"/>
    <property type="match status" value="1"/>
</dbReference>
<evidence type="ECO:0000256" key="1">
    <source>
        <dbReference type="ARBA" id="ARBA00012513"/>
    </source>
</evidence>
<evidence type="ECO:0000313" key="6">
    <source>
        <dbReference type="EMBL" id="ODV97587.1"/>
    </source>
</evidence>
<dbReference type="STRING" id="669874.A0A1E4U0S1"/>
<name>A0A1E4U0S1_PACTA</name>
<dbReference type="EMBL" id="KV454011">
    <property type="protein sequence ID" value="ODV97587.1"/>
    <property type="molecule type" value="Genomic_DNA"/>
</dbReference>
<accession>A0A1E4U0S1</accession>
<dbReference type="PROSITE" id="PS50011">
    <property type="entry name" value="PROTEIN_KINASE_DOM"/>
    <property type="match status" value="1"/>
</dbReference>
<dbReference type="EC" id="2.7.11.1" evidence="1"/>
<feature type="domain" description="Protein kinase" evidence="5">
    <location>
        <begin position="18"/>
        <end position="268"/>
    </location>
</feature>
<keyword evidence="3 4" id="KW-0067">ATP-binding</keyword>
<dbReference type="GO" id="GO:0005737">
    <property type="term" value="C:cytoplasm"/>
    <property type="evidence" value="ECO:0007669"/>
    <property type="project" value="TreeGrafter"/>
</dbReference>
<dbReference type="InterPro" id="IPR011009">
    <property type="entry name" value="Kinase-like_dom_sf"/>
</dbReference>
<dbReference type="SUPFAM" id="SSF56112">
    <property type="entry name" value="Protein kinase-like (PK-like)"/>
    <property type="match status" value="1"/>
</dbReference>
<dbReference type="Proteomes" id="UP000094236">
    <property type="component" value="Unassembled WGS sequence"/>
</dbReference>
<dbReference type="Gene3D" id="1.10.510.10">
    <property type="entry name" value="Transferase(Phosphotransferase) domain 1"/>
    <property type="match status" value="1"/>
</dbReference>
<dbReference type="InterPro" id="IPR000719">
    <property type="entry name" value="Prot_kinase_dom"/>
</dbReference>
<evidence type="ECO:0000256" key="3">
    <source>
        <dbReference type="ARBA" id="ARBA00022840"/>
    </source>
</evidence>
<evidence type="ECO:0000259" key="5">
    <source>
        <dbReference type="PROSITE" id="PS50011"/>
    </source>
</evidence>
<dbReference type="PANTHER" id="PTHR48012">
    <property type="entry name" value="STERILE20-LIKE KINASE, ISOFORM B-RELATED"/>
    <property type="match status" value="1"/>
</dbReference>
<dbReference type="InterPro" id="IPR017441">
    <property type="entry name" value="Protein_kinase_ATP_BS"/>
</dbReference>
<dbReference type="GO" id="GO:0004674">
    <property type="term" value="F:protein serine/threonine kinase activity"/>
    <property type="evidence" value="ECO:0007669"/>
    <property type="project" value="UniProtKB-EC"/>
</dbReference>
<protein>
    <recommendedName>
        <fullName evidence="1">non-specific serine/threonine protein kinase</fullName>
        <ecNumber evidence="1">2.7.11.1</ecNumber>
    </recommendedName>
</protein>
<reference evidence="7" key="1">
    <citation type="submission" date="2016-05" db="EMBL/GenBank/DDBJ databases">
        <title>Comparative genomics of biotechnologically important yeasts.</title>
        <authorList>
            <consortium name="DOE Joint Genome Institute"/>
            <person name="Riley R."/>
            <person name="Haridas S."/>
            <person name="Wolfe K.H."/>
            <person name="Lopes M.R."/>
            <person name="Hittinger C.T."/>
            <person name="Goker M."/>
            <person name="Salamov A."/>
            <person name="Wisecaver J."/>
            <person name="Long T.M."/>
            <person name="Aerts A.L."/>
            <person name="Barry K."/>
            <person name="Choi C."/>
            <person name="Clum A."/>
            <person name="Coughlan A.Y."/>
            <person name="Deshpande S."/>
            <person name="Douglass A.P."/>
            <person name="Hanson S.J."/>
            <person name="Klenk H.-P."/>
            <person name="Labutti K."/>
            <person name="Lapidus A."/>
            <person name="Lindquist E."/>
            <person name="Lipzen A."/>
            <person name="Meier-Kolthoff J.P."/>
            <person name="Ohm R.A."/>
            <person name="Otillar R.P."/>
            <person name="Pangilinan J."/>
            <person name="Peng Y."/>
            <person name="Rokas A."/>
            <person name="Rosa C.A."/>
            <person name="Scheuner C."/>
            <person name="Sibirny A.A."/>
            <person name="Slot J.C."/>
            <person name="Stielow J.B."/>
            <person name="Sun H."/>
            <person name="Kurtzman C.P."/>
            <person name="Blackwell M."/>
            <person name="Grigoriev I.V."/>
            <person name="Jeffries T.W."/>
        </authorList>
    </citation>
    <scope>NUCLEOTIDE SEQUENCE [LARGE SCALE GENOMIC DNA]</scope>
    <source>
        <strain evidence="7">NRRL Y-2460</strain>
    </source>
</reference>
<sequence length="289" mass="32983">MSATSSSPTKRLYSFDQFDVFEELGHGAYGAVYRGVDKLTKKQVAIKQVDLESDEDIAEFKNEIALLSMCNSDHITKYYGCFVKGFKLWIIMEFLPGGSLADLIVPGPFKESVISKICYELVLALNYLHETGKIHRDLKPGNILIGENFEVKIADFGVSTQLSNKLSIRNTYIGTPYYMAPEVILHQNYNFRADIWSLGITLLEIANGRPPLSEYHPMQVVYIIEKNQPPRLIGEEFSATFKDFIECCLQRDPNKRLSTKQLLKHKFCIKGSKVSIQEIAELVERRKLW</sequence>